<evidence type="ECO:0000313" key="1">
    <source>
        <dbReference type="EMBL" id="GAA5068855.1"/>
    </source>
</evidence>
<gene>
    <name evidence="1" type="ORF">GCM10025759_05010</name>
</gene>
<comment type="caution">
    <text evidence="1">The sequence shown here is derived from an EMBL/GenBank/DDBJ whole genome shotgun (WGS) entry which is preliminary data.</text>
</comment>
<evidence type="ECO:0000313" key="2">
    <source>
        <dbReference type="Proteomes" id="UP001501083"/>
    </source>
</evidence>
<proteinExistence type="predicted"/>
<sequence>MAPFEGLRKALAIAALAPVSGLKRPLAPAQPSAGPMSADGQKQWDGLLSVFGIECQTGSERTSRDEEESTMNELTRIGVDVAKQVFQVHGVDRHEQPVWPRRLPRDRWLRAVAEAAPPGCEIGMEACGSAHHWARQLQARGFRVKLIAPQFV</sequence>
<reference evidence="2" key="1">
    <citation type="journal article" date="2019" name="Int. J. Syst. Evol. Microbiol.">
        <title>The Global Catalogue of Microorganisms (GCM) 10K type strain sequencing project: providing services to taxonomists for standard genome sequencing and annotation.</title>
        <authorList>
            <consortium name="The Broad Institute Genomics Platform"/>
            <consortium name="The Broad Institute Genome Sequencing Center for Infectious Disease"/>
            <person name="Wu L."/>
            <person name="Ma J."/>
        </authorList>
    </citation>
    <scope>NUCLEOTIDE SEQUENCE [LARGE SCALE GENOMIC DNA]</scope>
    <source>
        <strain evidence="2">JCM 19212</strain>
    </source>
</reference>
<protein>
    <recommendedName>
        <fullName evidence="3">Transposase</fullName>
    </recommendedName>
</protein>
<dbReference type="Proteomes" id="UP001501083">
    <property type="component" value="Unassembled WGS sequence"/>
</dbReference>
<accession>A0ABP9L0D6</accession>
<keyword evidence="2" id="KW-1185">Reference proteome</keyword>
<evidence type="ECO:0008006" key="3">
    <source>
        <dbReference type="Google" id="ProtNLM"/>
    </source>
</evidence>
<name>A0ABP9L0D6_9GAMM</name>
<dbReference type="EMBL" id="BAABKY010000001">
    <property type="protein sequence ID" value="GAA5068855.1"/>
    <property type="molecule type" value="Genomic_DNA"/>
</dbReference>
<organism evidence="1 2">
    <name type="scientific">Lysobacter panacisoli</name>
    <dbReference type="NCBI Taxonomy" id="1255263"/>
    <lineage>
        <taxon>Bacteria</taxon>
        <taxon>Pseudomonadati</taxon>
        <taxon>Pseudomonadota</taxon>
        <taxon>Gammaproteobacteria</taxon>
        <taxon>Lysobacterales</taxon>
        <taxon>Lysobacteraceae</taxon>
        <taxon>Lysobacter</taxon>
    </lineage>
</organism>